<proteinExistence type="predicted"/>
<organism evidence="2 3">
    <name type="scientific">Nitzschia inconspicua</name>
    <dbReference type="NCBI Taxonomy" id="303405"/>
    <lineage>
        <taxon>Eukaryota</taxon>
        <taxon>Sar</taxon>
        <taxon>Stramenopiles</taxon>
        <taxon>Ochrophyta</taxon>
        <taxon>Bacillariophyta</taxon>
        <taxon>Bacillariophyceae</taxon>
        <taxon>Bacillariophycidae</taxon>
        <taxon>Bacillariales</taxon>
        <taxon>Bacillariaceae</taxon>
        <taxon>Nitzschia</taxon>
    </lineage>
</organism>
<dbReference type="Proteomes" id="UP000693970">
    <property type="component" value="Unassembled WGS sequence"/>
</dbReference>
<gene>
    <name evidence="2" type="ORF">IV203_027016</name>
</gene>
<keyword evidence="3" id="KW-1185">Reference proteome</keyword>
<comment type="caution">
    <text evidence="2">The sequence shown here is derived from an EMBL/GenBank/DDBJ whole genome shotgun (WGS) entry which is preliminary data.</text>
</comment>
<feature type="transmembrane region" description="Helical" evidence="1">
    <location>
        <begin position="348"/>
        <end position="369"/>
    </location>
</feature>
<keyword evidence="1" id="KW-0472">Membrane</keyword>
<reference evidence="2" key="2">
    <citation type="submission" date="2021-04" db="EMBL/GenBank/DDBJ databases">
        <authorList>
            <person name="Podell S."/>
        </authorList>
    </citation>
    <scope>NUCLEOTIDE SEQUENCE</scope>
    <source>
        <strain evidence="2">Hildebrandi</strain>
    </source>
</reference>
<evidence type="ECO:0000256" key="1">
    <source>
        <dbReference type="SAM" id="Phobius"/>
    </source>
</evidence>
<evidence type="ECO:0000313" key="2">
    <source>
        <dbReference type="EMBL" id="KAG7363655.1"/>
    </source>
</evidence>
<accession>A0A9K3PY71</accession>
<evidence type="ECO:0000313" key="3">
    <source>
        <dbReference type="Proteomes" id="UP000693970"/>
    </source>
</evidence>
<name>A0A9K3PY71_9STRA</name>
<protein>
    <submittedName>
        <fullName evidence="2">Uncharacterized protein</fullName>
    </submittedName>
</protein>
<keyword evidence="1" id="KW-0812">Transmembrane</keyword>
<reference evidence="2" key="1">
    <citation type="journal article" date="2021" name="Sci. Rep.">
        <title>Diploid genomic architecture of Nitzschia inconspicua, an elite biomass production diatom.</title>
        <authorList>
            <person name="Oliver A."/>
            <person name="Podell S."/>
            <person name="Pinowska A."/>
            <person name="Traller J.C."/>
            <person name="Smith S.R."/>
            <person name="McClure R."/>
            <person name="Beliaev A."/>
            <person name="Bohutskyi P."/>
            <person name="Hill E.A."/>
            <person name="Rabines A."/>
            <person name="Zheng H."/>
            <person name="Allen L.Z."/>
            <person name="Kuo A."/>
            <person name="Grigoriev I.V."/>
            <person name="Allen A.E."/>
            <person name="Hazlebeck D."/>
            <person name="Allen E.E."/>
        </authorList>
    </citation>
    <scope>NUCLEOTIDE SEQUENCE</scope>
    <source>
        <strain evidence="2">Hildebrandi</strain>
    </source>
</reference>
<sequence>MEPDALMLSDTVPLSEKVVNKCNPINNSVEKEYKGEICSKPEEIVAASDSTITKSCLKCRRVCRGMCVICGCHRKAPRHGWEDGQFTQRRLYDAMLRVIVDMNNPEIEESDGRNKRLTKYEVDILLEKGKEKTTQPSAKQERSEMMKSVLLSLDGSKRRNLDIYTQSVFSVHSFLLRRRDYRSKLHESLLPLHNLRLGAQTKKPGTEPEKTPNQKRKGEWLYENGSEIFSITEEGSDDDQQEFPAADSYENEHSEFSKSIFKFGGLALWNKGALSALAQKKEEDKYTLTRKYYFGLMLAGILSDAQPVSAKCSEVLGGTENTVNEGVVDVMNAHNYLFRSAMSDKSTLFHFCVVFAVALVLYFVCRLTYGDEL</sequence>
<dbReference type="EMBL" id="JAGRRH010000010">
    <property type="protein sequence ID" value="KAG7363655.1"/>
    <property type="molecule type" value="Genomic_DNA"/>
</dbReference>
<dbReference type="AlphaFoldDB" id="A0A9K3PY71"/>
<keyword evidence="1" id="KW-1133">Transmembrane helix</keyword>